<dbReference type="EMBL" id="GECZ01008582">
    <property type="protein sequence ID" value="JAS61187.1"/>
    <property type="molecule type" value="Transcribed_RNA"/>
</dbReference>
<reference evidence="2" key="1">
    <citation type="submission" date="2015-11" db="EMBL/GenBank/DDBJ databases">
        <title>De novo transcriptome assembly of four potential Pierce s Disease insect vectors from Arizona vineyards.</title>
        <authorList>
            <person name="Tassone E.E."/>
        </authorList>
    </citation>
    <scope>NUCLEOTIDE SEQUENCE</scope>
</reference>
<gene>
    <name evidence="2" type="ORF">g.3772</name>
</gene>
<feature type="compositionally biased region" description="Polar residues" evidence="1">
    <location>
        <begin position="61"/>
        <end position="79"/>
    </location>
</feature>
<feature type="region of interest" description="Disordered" evidence="1">
    <location>
        <begin position="53"/>
        <end position="87"/>
    </location>
</feature>
<organism evidence="2">
    <name type="scientific">Cuerna arida</name>
    <dbReference type="NCBI Taxonomy" id="1464854"/>
    <lineage>
        <taxon>Eukaryota</taxon>
        <taxon>Metazoa</taxon>
        <taxon>Ecdysozoa</taxon>
        <taxon>Arthropoda</taxon>
        <taxon>Hexapoda</taxon>
        <taxon>Insecta</taxon>
        <taxon>Pterygota</taxon>
        <taxon>Neoptera</taxon>
        <taxon>Paraneoptera</taxon>
        <taxon>Hemiptera</taxon>
        <taxon>Auchenorrhyncha</taxon>
        <taxon>Membracoidea</taxon>
        <taxon>Cicadellidae</taxon>
        <taxon>Cicadellinae</taxon>
        <taxon>Proconiini</taxon>
        <taxon>Cuerna</taxon>
    </lineage>
</organism>
<name>A0A1B6GFH7_9HEMI</name>
<dbReference type="AlphaFoldDB" id="A0A1B6GFH7"/>
<feature type="region of interest" description="Disordered" evidence="1">
    <location>
        <begin position="1"/>
        <end position="37"/>
    </location>
</feature>
<accession>A0A1B6GFH7</accession>
<feature type="non-terminal residue" evidence="2">
    <location>
        <position position="193"/>
    </location>
</feature>
<sequence length="193" mass="21131">MADSKHTDIPQVGRCLGSQSHSSSQEDMPVDSGEGKLQSLSLLQEQATFEGMEAGEEQVFARSSLTGRSPNASATSDQPMTEEHLDEVHRSVQVFLGESPESHGSELEVLALSPDPRIGGGPVTVVQDDPSYIVKRKTNIPPGERRRLAKERKKATGEWLPSSEWRKLQRSKRKRTPDDTPTGKGFRSGVSPL</sequence>
<evidence type="ECO:0000313" key="2">
    <source>
        <dbReference type="EMBL" id="JAS61187.1"/>
    </source>
</evidence>
<feature type="compositionally biased region" description="Polar residues" evidence="1">
    <location>
        <begin position="17"/>
        <end position="26"/>
    </location>
</feature>
<protein>
    <submittedName>
        <fullName evidence="2">Uncharacterized protein</fullName>
    </submittedName>
</protein>
<evidence type="ECO:0000256" key="1">
    <source>
        <dbReference type="SAM" id="MobiDB-lite"/>
    </source>
</evidence>
<proteinExistence type="predicted"/>
<feature type="region of interest" description="Disordered" evidence="1">
    <location>
        <begin position="135"/>
        <end position="193"/>
    </location>
</feature>